<evidence type="ECO:0000256" key="11">
    <source>
        <dbReference type="ARBA" id="ARBA00022946"/>
    </source>
</evidence>
<dbReference type="PANTHER" id="PTHR34378:SF1">
    <property type="entry name" value="GLUTAMATE--CYSTEINE LIGASE, CHLOROPLASTIC"/>
    <property type="match status" value="1"/>
</dbReference>
<protein>
    <recommendedName>
        <fullName evidence="13">Glutamate--cysteine ligase</fullName>
        <ecNumber evidence="13">6.3.2.2</ecNumber>
    </recommendedName>
</protein>
<dbReference type="PIRSF" id="PIRSF017901">
    <property type="entry name" value="GCL"/>
    <property type="match status" value="1"/>
</dbReference>
<name>I0YUN5_COCSC</name>
<evidence type="ECO:0000256" key="1">
    <source>
        <dbReference type="ARBA" id="ARBA00004229"/>
    </source>
</evidence>
<dbReference type="InterPro" id="IPR011556">
    <property type="entry name" value="Glut_cys_lig_pln_type"/>
</dbReference>
<dbReference type="PANTHER" id="PTHR34378">
    <property type="entry name" value="GLUTAMATE--CYSTEINE LIGASE, CHLOROPLASTIC"/>
    <property type="match status" value="1"/>
</dbReference>
<comment type="subunit">
    <text evidence="4">Homodimer or monomer when oxidized or reduced, respectively.</text>
</comment>
<dbReference type="Proteomes" id="UP000007264">
    <property type="component" value="Unassembled WGS sequence"/>
</dbReference>
<keyword evidence="16" id="KW-1185">Reference proteome</keyword>
<keyword evidence="5 13" id="KW-0150">Chloroplast</keyword>
<dbReference type="GO" id="GO:0004357">
    <property type="term" value="F:glutamate-cysteine ligase activity"/>
    <property type="evidence" value="ECO:0007669"/>
    <property type="project" value="UniProtKB-UniRule"/>
</dbReference>
<accession>I0YUN5</accession>
<organism evidence="15 16">
    <name type="scientific">Coccomyxa subellipsoidea (strain C-169)</name>
    <name type="common">Green microalga</name>
    <dbReference type="NCBI Taxonomy" id="574566"/>
    <lineage>
        <taxon>Eukaryota</taxon>
        <taxon>Viridiplantae</taxon>
        <taxon>Chlorophyta</taxon>
        <taxon>core chlorophytes</taxon>
        <taxon>Trebouxiophyceae</taxon>
        <taxon>Trebouxiophyceae incertae sedis</taxon>
        <taxon>Coccomyxaceae</taxon>
        <taxon>Coccomyxa</taxon>
        <taxon>Coccomyxa subellipsoidea</taxon>
    </lineage>
</organism>
<evidence type="ECO:0000256" key="4">
    <source>
        <dbReference type="ARBA" id="ARBA00011153"/>
    </source>
</evidence>
<dbReference type="InterPro" id="IPR035434">
    <property type="entry name" value="GCL_bact_plant"/>
</dbReference>
<proteinExistence type="inferred from homology"/>
<evidence type="ECO:0000256" key="8">
    <source>
        <dbReference type="ARBA" id="ARBA00022684"/>
    </source>
</evidence>
<evidence type="ECO:0000256" key="14">
    <source>
        <dbReference type="PIRSR" id="PIRSR017901-50"/>
    </source>
</evidence>
<dbReference type="UniPathway" id="UPA00142">
    <property type="reaction ID" value="UER00209"/>
</dbReference>
<evidence type="ECO:0000256" key="6">
    <source>
        <dbReference type="ARBA" id="ARBA00022598"/>
    </source>
</evidence>
<comment type="subcellular location">
    <subcellularLocation>
        <location evidence="1 13">Plastid</location>
        <location evidence="1 13">Chloroplast</location>
    </subcellularLocation>
</comment>
<dbReference type="EC" id="6.3.2.2" evidence="13"/>
<dbReference type="STRING" id="574566.I0YUN5"/>
<comment type="caution">
    <text evidence="15">The sequence shown here is derived from an EMBL/GenBank/DDBJ whole genome shotgun (WGS) entry which is preliminary data.</text>
</comment>
<sequence length="452" mass="51447">MSAAPSTIAPEATQQLTKEDLVKYLASGCKPREKWRIGTEHEKLGYNTADNSRIGYDVIQKLLQGLCDRFGWQPVMEGEYIIGAELDGQSVSLEPGGQFELSGAPLETLHMTCAETNNHLYQTKTIAKELGIGFLGLGFDPKWRVEDVPVMPKHRYRIMRSYMPKRGTLGHDMMFRSTTIQVNLDFEDEADMVEKMRIGMALQPVATALFANSPFRDGKDTGYISWRSHVWTDVDPDRTGILPFVWDADFGFERYTEYALDVPMYFLYRNGTYEDATQQRGTFREYLEGRLPIAPGQYPTLKDWETHLTTIFPEVRLKRYMEMRGADGGPWDSICALPALWVGLLYTREIQTEAYEMIKGWSMEDHQHLRDSVPSTGLKTPFHDGTVQDVAKQVLALSRKGLQARGKGEESFLKPLEVIANTGVTAGDALRKRYHEEWGSNVDNIFSEEFTY</sequence>
<dbReference type="InterPro" id="IPR006336">
    <property type="entry name" value="GCS2"/>
</dbReference>
<keyword evidence="11" id="KW-0809">Transit peptide</keyword>
<dbReference type="SUPFAM" id="SSF55931">
    <property type="entry name" value="Glutamine synthetase/guanido kinase"/>
    <property type="match status" value="1"/>
</dbReference>
<evidence type="ECO:0000256" key="7">
    <source>
        <dbReference type="ARBA" id="ARBA00022640"/>
    </source>
</evidence>
<evidence type="ECO:0000313" key="15">
    <source>
        <dbReference type="EMBL" id="EIE22104.1"/>
    </source>
</evidence>
<dbReference type="NCBIfam" id="TIGR01436">
    <property type="entry name" value="glu_cys_lig_pln"/>
    <property type="match status" value="1"/>
</dbReference>
<dbReference type="InterPro" id="IPR014746">
    <property type="entry name" value="Gln_synth/guanido_kin_cat_dom"/>
</dbReference>
<keyword evidence="12 14" id="KW-1015">Disulfide bond</keyword>
<reference evidence="15 16" key="1">
    <citation type="journal article" date="2012" name="Genome Biol.">
        <title>The genome of the polar eukaryotic microalga coccomyxa subellipsoidea reveals traits of cold adaptation.</title>
        <authorList>
            <person name="Blanc G."/>
            <person name="Agarkova I."/>
            <person name="Grimwood J."/>
            <person name="Kuo A."/>
            <person name="Brueggeman A."/>
            <person name="Dunigan D."/>
            <person name="Gurnon J."/>
            <person name="Ladunga I."/>
            <person name="Lindquist E."/>
            <person name="Lucas S."/>
            <person name="Pangilinan J."/>
            <person name="Proschold T."/>
            <person name="Salamov A."/>
            <person name="Schmutz J."/>
            <person name="Weeks D."/>
            <person name="Yamada T."/>
            <person name="Claverie J.M."/>
            <person name="Grigoriev I."/>
            <person name="Van Etten J."/>
            <person name="Lomsadze A."/>
            <person name="Borodovsky M."/>
        </authorList>
    </citation>
    <scope>NUCLEOTIDE SEQUENCE [LARGE SCALE GENOMIC DNA]</scope>
    <source>
        <strain evidence="15 16">C-169</strain>
    </source>
</reference>
<dbReference type="Gene3D" id="3.30.590.20">
    <property type="match status" value="1"/>
</dbReference>
<evidence type="ECO:0000256" key="3">
    <source>
        <dbReference type="ARBA" id="ARBA00010253"/>
    </source>
</evidence>
<feature type="disulfide bond" evidence="14">
    <location>
        <begin position="113"/>
        <end position="335"/>
    </location>
</feature>
<keyword evidence="7" id="KW-0934">Plastid</keyword>
<dbReference type="RefSeq" id="XP_005646648.1">
    <property type="nucleotide sequence ID" value="XM_005646591.1"/>
</dbReference>
<evidence type="ECO:0000256" key="10">
    <source>
        <dbReference type="ARBA" id="ARBA00022840"/>
    </source>
</evidence>
<keyword evidence="10 13" id="KW-0067">ATP-binding</keyword>
<gene>
    <name evidence="15" type="ORF">COCSUDRAFT_29492</name>
</gene>
<evidence type="ECO:0000256" key="13">
    <source>
        <dbReference type="PIRNR" id="PIRNR017901"/>
    </source>
</evidence>
<dbReference type="GO" id="GO:0009507">
    <property type="term" value="C:chloroplast"/>
    <property type="evidence" value="ECO:0007669"/>
    <property type="project" value="UniProtKB-SubCell"/>
</dbReference>
<evidence type="ECO:0000256" key="12">
    <source>
        <dbReference type="ARBA" id="ARBA00023157"/>
    </source>
</evidence>
<dbReference type="eggNOG" id="ENOG502QVEN">
    <property type="taxonomic scope" value="Eukaryota"/>
</dbReference>
<keyword evidence="9 13" id="KW-0547">Nucleotide-binding</keyword>
<dbReference type="Pfam" id="PF04107">
    <property type="entry name" value="GCS2"/>
    <property type="match status" value="1"/>
</dbReference>
<comment type="catalytic activity">
    <reaction evidence="13">
        <text>L-cysteine + L-glutamate + ATP = gamma-L-glutamyl-L-cysteine + ADP + phosphate + H(+)</text>
        <dbReference type="Rhea" id="RHEA:13285"/>
        <dbReference type="ChEBI" id="CHEBI:15378"/>
        <dbReference type="ChEBI" id="CHEBI:29985"/>
        <dbReference type="ChEBI" id="CHEBI:30616"/>
        <dbReference type="ChEBI" id="CHEBI:35235"/>
        <dbReference type="ChEBI" id="CHEBI:43474"/>
        <dbReference type="ChEBI" id="CHEBI:58173"/>
        <dbReference type="ChEBI" id="CHEBI:456216"/>
        <dbReference type="EC" id="6.3.2.2"/>
    </reaction>
</comment>
<evidence type="ECO:0000313" key="16">
    <source>
        <dbReference type="Proteomes" id="UP000007264"/>
    </source>
</evidence>
<comment type="pathway">
    <text evidence="2">Sulfur metabolism; glutathione biosynthesis; glutathione from L-cysteine and L-glutamate: step 1/2.</text>
</comment>
<evidence type="ECO:0000256" key="5">
    <source>
        <dbReference type="ARBA" id="ARBA00022528"/>
    </source>
</evidence>
<evidence type="ECO:0000256" key="9">
    <source>
        <dbReference type="ARBA" id="ARBA00022741"/>
    </source>
</evidence>
<comment type="similarity">
    <text evidence="3 13">Belongs to the carboxylate-amine ligase family. Glutamate--cysteine ligase type 2 subfamily.</text>
</comment>
<dbReference type="OrthoDB" id="2012853at2759"/>
<keyword evidence="8" id="KW-0317">Glutathione biosynthesis</keyword>
<dbReference type="GO" id="GO:0006750">
    <property type="term" value="P:glutathione biosynthetic process"/>
    <property type="evidence" value="ECO:0007669"/>
    <property type="project" value="UniProtKB-UniRule"/>
</dbReference>
<dbReference type="GeneID" id="17040512"/>
<dbReference type="AlphaFoldDB" id="I0YUN5"/>
<keyword evidence="6 13" id="KW-0436">Ligase</keyword>
<dbReference type="GO" id="GO:0005524">
    <property type="term" value="F:ATP binding"/>
    <property type="evidence" value="ECO:0007669"/>
    <property type="project" value="UniProtKB-UniRule"/>
</dbReference>
<dbReference type="KEGG" id="csl:COCSUDRAFT_29492"/>
<evidence type="ECO:0000256" key="2">
    <source>
        <dbReference type="ARBA" id="ARBA00005006"/>
    </source>
</evidence>
<dbReference type="EMBL" id="AGSI01000010">
    <property type="protein sequence ID" value="EIE22104.1"/>
    <property type="molecule type" value="Genomic_DNA"/>
</dbReference>